<dbReference type="Proteomes" id="UP001162640">
    <property type="component" value="Unassembled WGS sequence"/>
</dbReference>
<organism evidence="1 2">
    <name type="scientific">Triparma laevis f. inornata</name>
    <dbReference type="NCBI Taxonomy" id="1714386"/>
    <lineage>
        <taxon>Eukaryota</taxon>
        <taxon>Sar</taxon>
        <taxon>Stramenopiles</taxon>
        <taxon>Ochrophyta</taxon>
        <taxon>Bolidophyceae</taxon>
        <taxon>Parmales</taxon>
        <taxon>Triparmaceae</taxon>
        <taxon>Triparma</taxon>
    </lineage>
</organism>
<name>A0A9W7B4B7_9STRA</name>
<dbReference type="AlphaFoldDB" id="A0A9W7B4B7"/>
<protein>
    <submittedName>
        <fullName evidence="1">Uncharacterized protein</fullName>
    </submittedName>
</protein>
<gene>
    <name evidence="1" type="ORF">TL16_g09065</name>
</gene>
<evidence type="ECO:0000313" key="2">
    <source>
        <dbReference type="Proteomes" id="UP001162640"/>
    </source>
</evidence>
<sequence>MAQSAAQHNMEFTCTDLNELTSKVKHIALHPSIPHICSFIHLTNPPTIHTISLLTLTTLQILPLSLDVGAGSASTHIHDLTLQHSSTITPIISTTTGITLISSLSSPSSLHLPFKSLSLSPPSSKHIISLSPSILLLAGVSGTLNFLDFRIKKLVRNVQVFGAEITDMQLLSRTGTETSGYTITLLLTSALTSYKVLEFQVLGNIVPPFEENGVREGKGYMGCDCVNGGRVYVQEGKGLKVINVNGGSESLAGGFGGDKISKGAIVSTNPILLSPTFLSTSKTPLLHLHPPSSPPFNLNLQPHTTSEKTLKCYKVLESGGTGTWIVGTNSGVLLVKPTIPIPQTSITLNNGVYAVTETGIVQRLNEEGELENFITEHVRGGEETSPLSAGICGLNEYICVTIGTYVFECTKRYA</sequence>
<reference evidence="2" key="1">
    <citation type="journal article" date="2023" name="Commun. Biol.">
        <title>Genome analysis of Parmales, the sister group of diatoms, reveals the evolutionary specialization of diatoms from phago-mixotrophs to photoautotrophs.</title>
        <authorList>
            <person name="Ban H."/>
            <person name="Sato S."/>
            <person name="Yoshikawa S."/>
            <person name="Yamada K."/>
            <person name="Nakamura Y."/>
            <person name="Ichinomiya M."/>
            <person name="Sato N."/>
            <person name="Blanc-Mathieu R."/>
            <person name="Endo H."/>
            <person name="Kuwata A."/>
            <person name="Ogata H."/>
        </authorList>
    </citation>
    <scope>NUCLEOTIDE SEQUENCE [LARGE SCALE GENOMIC DNA]</scope>
</reference>
<proteinExistence type="predicted"/>
<dbReference type="EMBL" id="BLQM01000305">
    <property type="protein sequence ID" value="GMH81856.1"/>
    <property type="molecule type" value="Genomic_DNA"/>
</dbReference>
<accession>A0A9W7B4B7</accession>
<comment type="caution">
    <text evidence="1">The sequence shown here is derived from an EMBL/GenBank/DDBJ whole genome shotgun (WGS) entry which is preliminary data.</text>
</comment>
<evidence type="ECO:0000313" key="1">
    <source>
        <dbReference type="EMBL" id="GMH81856.1"/>
    </source>
</evidence>